<organism evidence="1">
    <name type="scientific">marine metagenome</name>
    <dbReference type="NCBI Taxonomy" id="408172"/>
    <lineage>
        <taxon>unclassified sequences</taxon>
        <taxon>metagenomes</taxon>
        <taxon>ecological metagenomes</taxon>
    </lineage>
</organism>
<proteinExistence type="predicted"/>
<evidence type="ECO:0000313" key="1">
    <source>
        <dbReference type="EMBL" id="SUZ67239.1"/>
    </source>
</evidence>
<dbReference type="EMBL" id="UINC01001006">
    <property type="protein sequence ID" value="SUZ67239.1"/>
    <property type="molecule type" value="Genomic_DNA"/>
</dbReference>
<sequence length="99" mass="11454">VSPTIVYDTGRENYQGQTANALLNMNGKVTMKSLWITVFLLPLWLTGACETKLPVFYVKARNTEELKIHAFERCGRHYRVLSYEEDTARIECLEKIIEN</sequence>
<reference evidence="1" key="1">
    <citation type="submission" date="2018-05" db="EMBL/GenBank/DDBJ databases">
        <authorList>
            <person name="Lanie J.A."/>
            <person name="Ng W.-L."/>
            <person name="Kazmierczak K.M."/>
            <person name="Andrzejewski T.M."/>
            <person name="Davidsen T.M."/>
            <person name="Wayne K.J."/>
            <person name="Tettelin H."/>
            <person name="Glass J.I."/>
            <person name="Rusch D."/>
            <person name="Podicherti R."/>
            <person name="Tsui H.-C.T."/>
            <person name="Winkler M.E."/>
        </authorList>
    </citation>
    <scope>NUCLEOTIDE SEQUENCE</scope>
</reference>
<name>A0A381PMF5_9ZZZZ</name>
<protein>
    <submittedName>
        <fullName evidence="1">Uncharacterized protein</fullName>
    </submittedName>
</protein>
<dbReference type="AlphaFoldDB" id="A0A381PMF5"/>
<gene>
    <name evidence="1" type="ORF">METZ01_LOCUS20093</name>
</gene>
<feature type="non-terminal residue" evidence="1">
    <location>
        <position position="1"/>
    </location>
</feature>
<accession>A0A381PMF5</accession>